<gene>
    <name evidence="1" type="ORF">PoB_005517400</name>
</gene>
<organism evidence="1 2">
    <name type="scientific">Plakobranchus ocellatus</name>
    <dbReference type="NCBI Taxonomy" id="259542"/>
    <lineage>
        <taxon>Eukaryota</taxon>
        <taxon>Metazoa</taxon>
        <taxon>Spiralia</taxon>
        <taxon>Lophotrochozoa</taxon>
        <taxon>Mollusca</taxon>
        <taxon>Gastropoda</taxon>
        <taxon>Heterobranchia</taxon>
        <taxon>Euthyneura</taxon>
        <taxon>Panpulmonata</taxon>
        <taxon>Sacoglossa</taxon>
        <taxon>Placobranchoidea</taxon>
        <taxon>Plakobranchidae</taxon>
        <taxon>Plakobranchus</taxon>
    </lineage>
</organism>
<evidence type="ECO:0000313" key="2">
    <source>
        <dbReference type="Proteomes" id="UP000735302"/>
    </source>
</evidence>
<dbReference type="Proteomes" id="UP000735302">
    <property type="component" value="Unassembled WGS sequence"/>
</dbReference>
<proteinExistence type="predicted"/>
<keyword evidence="2" id="KW-1185">Reference proteome</keyword>
<reference evidence="1 2" key="1">
    <citation type="journal article" date="2021" name="Elife">
        <title>Chloroplast acquisition without the gene transfer in kleptoplastic sea slugs, Plakobranchus ocellatus.</title>
        <authorList>
            <person name="Maeda T."/>
            <person name="Takahashi S."/>
            <person name="Yoshida T."/>
            <person name="Shimamura S."/>
            <person name="Takaki Y."/>
            <person name="Nagai Y."/>
            <person name="Toyoda A."/>
            <person name="Suzuki Y."/>
            <person name="Arimoto A."/>
            <person name="Ishii H."/>
            <person name="Satoh N."/>
            <person name="Nishiyama T."/>
            <person name="Hasebe M."/>
            <person name="Maruyama T."/>
            <person name="Minagawa J."/>
            <person name="Obokata J."/>
            <person name="Shigenobu S."/>
        </authorList>
    </citation>
    <scope>NUCLEOTIDE SEQUENCE [LARGE SCALE GENOMIC DNA]</scope>
</reference>
<evidence type="ECO:0000313" key="1">
    <source>
        <dbReference type="EMBL" id="GFO28669.1"/>
    </source>
</evidence>
<dbReference type="EMBL" id="BLXT01006074">
    <property type="protein sequence ID" value="GFO28669.1"/>
    <property type="molecule type" value="Genomic_DNA"/>
</dbReference>
<dbReference type="AlphaFoldDB" id="A0AAV4C7Y1"/>
<feature type="non-terminal residue" evidence="1">
    <location>
        <position position="108"/>
    </location>
</feature>
<comment type="caution">
    <text evidence="1">The sequence shown here is derived from an EMBL/GenBank/DDBJ whole genome shotgun (WGS) entry which is preliminary data.</text>
</comment>
<sequence>MEQRPGVEVEEVLLRAGVEREVRRGTHRLELGFQSVGQGSRVRQAEECQRDGILVYSTEVSNEQDISIRTSGKLIEKESLTEQNFNLSTKVKRRGRPKMKTQCKRRKM</sequence>
<protein>
    <submittedName>
        <fullName evidence="1">Uncharacterized protein</fullName>
    </submittedName>
</protein>
<name>A0AAV4C7Y1_9GAST</name>
<accession>A0AAV4C7Y1</accession>